<sequence>PASPASVVEVEDTVVIIEDSSSPAPSDNSAHLNLDFTTARRSDLQGCGLPGEMLSVPSPPMSSAFNMVPSPSALSTETGSESAVSPLSDCSFRDDSLFD</sequence>
<evidence type="ECO:0000313" key="2">
    <source>
        <dbReference type="EMBL" id="JAT99714.1"/>
    </source>
</evidence>
<dbReference type="AlphaFoldDB" id="A0A1E1XKK6"/>
<proteinExistence type="evidence at transcript level"/>
<feature type="region of interest" description="Disordered" evidence="1">
    <location>
        <begin position="67"/>
        <end position="99"/>
    </location>
</feature>
<feature type="compositionally biased region" description="Polar residues" evidence="1">
    <location>
        <begin position="72"/>
        <end position="85"/>
    </location>
</feature>
<name>A0A1E1XKK6_AMBSC</name>
<evidence type="ECO:0000256" key="1">
    <source>
        <dbReference type="SAM" id="MobiDB-lite"/>
    </source>
</evidence>
<accession>A0A1E1XKK6</accession>
<dbReference type="EMBL" id="GFAA01003720">
    <property type="protein sequence ID" value="JAT99714.1"/>
    <property type="molecule type" value="mRNA"/>
</dbReference>
<protein>
    <submittedName>
        <fullName evidence="2">Uncharacterized protein</fullName>
    </submittedName>
</protein>
<reference evidence="2" key="1">
    <citation type="submission" date="2016-09" db="EMBL/GenBank/DDBJ databases">
        <authorList>
            <person name="Capua I."/>
            <person name="De Benedictis P."/>
            <person name="Joannis T."/>
            <person name="Lombin L.H."/>
            <person name="Cattoli G."/>
        </authorList>
    </citation>
    <scope>NUCLEOTIDE SEQUENCE</scope>
</reference>
<feature type="non-terminal residue" evidence="2">
    <location>
        <position position="1"/>
    </location>
</feature>
<reference evidence="2" key="2">
    <citation type="journal article" date="2017" name="Front. Cell. Infect. Microbiol.">
        <title>Analysis of the Salivary Gland Transcriptome of Unfed and Partially Fed Amblyomma sculptum Ticks and Descriptive Proteome of the Saliva.</title>
        <authorList>
            <person name="Esteves E."/>
            <person name="Maruyama S.R."/>
            <person name="Kawahara R."/>
            <person name="Fujita A."/>
            <person name="Martins L.A."/>
            <person name="Righi A.A."/>
            <person name="Costa F.B."/>
            <person name="Palmisano G."/>
            <person name="Labruna M.B."/>
            <person name="Sa-Nunes A."/>
            <person name="Ribeiro J.M.C."/>
            <person name="Fogaca A.C."/>
        </authorList>
    </citation>
    <scope>NUCLEOTIDE SEQUENCE</scope>
</reference>
<organism evidence="2">
    <name type="scientific">Amblyomma sculptum</name>
    <name type="common">Tick</name>
    <dbReference type="NCBI Taxonomy" id="1581419"/>
    <lineage>
        <taxon>Eukaryota</taxon>
        <taxon>Metazoa</taxon>
        <taxon>Ecdysozoa</taxon>
        <taxon>Arthropoda</taxon>
        <taxon>Chelicerata</taxon>
        <taxon>Arachnida</taxon>
        <taxon>Acari</taxon>
        <taxon>Parasitiformes</taxon>
        <taxon>Ixodida</taxon>
        <taxon>Ixodoidea</taxon>
        <taxon>Ixodidae</taxon>
        <taxon>Amblyomminae</taxon>
        <taxon>Amblyomma</taxon>
    </lineage>
</organism>
<feature type="non-terminal residue" evidence="2">
    <location>
        <position position="99"/>
    </location>
</feature>